<protein>
    <submittedName>
        <fullName evidence="1">Phage tail assembly chaperone protein, TAC</fullName>
    </submittedName>
</protein>
<accession>A0A1H9VIE4</accession>
<reference evidence="1 2" key="1">
    <citation type="submission" date="2016-10" db="EMBL/GenBank/DDBJ databases">
        <authorList>
            <person name="de Groot N.N."/>
        </authorList>
    </citation>
    <scope>NUCLEOTIDE SEQUENCE [LARGE SCALE GENOMIC DNA]</scope>
    <source>
        <strain evidence="1 2">VTM2R47</strain>
    </source>
</reference>
<dbReference type="RefSeq" id="WP_074581035.1">
    <property type="nucleotide sequence ID" value="NZ_FNFJ01000001.1"/>
</dbReference>
<dbReference type="AlphaFoldDB" id="A0A1H9VIE4"/>
<dbReference type="Proteomes" id="UP000182712">
    <property type="component" value="Unassembled WGS sequence"/>
</dbReference>
<dbReference type="InterPro" id="IPR009681">
    <property type="entry name" value="Phage_TAC_Siphoviridae"/>
</dbReference>
<proteinExistence type="predicted"/>
<dbReference type="EMBL" id="FOGM01000024">
    <property type="protein sequence ID" value="SES21304.1"/>
    <property type="molecule type" value="Genomic_DNA"/>
</dbReference>
<gene>
    <name evidence="1" type="ORF">SAMN04487840_1244</name>
</gene>
<dbReference type="Pfam" id="PF06896">
    <property type="entry name" value="Phage_TAC_3"/>
    <property type="match status" value="1"/>
</dbReference>
<evidence type="ECO:0000313" key="1">
    <source>
        <dbReference type="EMBL" id="SES21304.1"/>
    </source>
</evidence>
<organism evidence="1 2">
    <name type="scientific">Streptococcus gallolyticus</name>
    <dbReference type="NCBI Taxonomy" id="315405"/>
    <lineage>
        <taxon>Bacteria</taxon>
        <taxon>Bacillati</taxon>
        <taxon>Bacillota</taxon>
        <taxon>Bacilli</taxon>
        <taxon>Lactobacillales</taxon>
        <taxon>Streptococcaceae</taxon>
        <taxon>Streptococcus</taxon>
    </lineage>
</organism>
<evidence type="ECO:0000313" key="2">
    <source>
        <dbReference type="Proteomes" id="UP000182712"/>
    </source>
</evidence>
<name>A0A1H9VIE4_9STRE</name>
<sequence length="120" mass="13548">MEIKKIKIPELGKKAFQVFTSNRNMKRVAEYQLAVLKISESIEEKGALEQAEAQIKTVDAMLSFIRAILDLDDETYEKLLDLDYARTQEISEKLIGYMYGLSDEDLKEAANAGTADPKEA</sequence>